<keyword evidence="3" id="KW-1185">Reference proteome</keyword>
<gene>
    <name evidence="2" type="ORF">Taro_021694</name>
</gene>
<sequence length="443" mass="46645">MPLLPSHFLSDDLFQETPALCLPGPAAVGATGFVEEVNTSLPLALALPAPPSVSKDPSVAMQMVEEAFQGEEIATADNEKLTKGKVMDILTKVENFTETQASEIARLIGVSDEGVDKGLKSPLLLIKHRWMADIVRKAKTDAASKKGAVGVFIWGGMFYPNEAKDEHAAGLQRLGVVKGAAVITPPSLWTPEDSIVLRLALRGRLGEARAAVPPLPSRQRARRAAAWPTGPAPVARRSAGASLHAAQLSSLRASWERLAQPSPHSPVGSEAVHHLPAGASLHAAQPSGPAPVGDGAAAPLLAGASLHAPSDLLLLSGSGAFTAGHSHSGIHNSRLSPSRAGLLTLLPGQAAKRPICSRLLLARASTPDQDIAQLLPCSCVHAGQQSAPHLPCYRTFFGDHLGDFSTILVERLLLQQDSAFSCNSVDDINRRNNCIYPWAYVAV</sequence>
<protein>
    <submittedName>
        <fullName evidence="2">Uncharacterized protein</fullName>
    </submittedName>
</protein>
<comment type="caution">
    <text evidence="2">The sequence shown here is derived from an EMBL/GenBank/DDBJ whole genome shotgun (WGS) entry which is preliminary data.</text>
</comment>
<evidence type="ECO:0000313" key="3">
    <source>
        <dbReference type="Proteomes" id="UP000652761"/>
    </source>
</evidence>
<dbReference type="EMBL" id="NMUH01001120">
    <property type="protein sequence ID" value="MQL89124.1"/>
    <property type="molecule type" value="Genomic_DNA"/>
</dbReference>
<accession>A0A843V656</accession>
<evidence type="ECO:0000313" key="2">
    <source>
        <dbReference type="EMBL" id="MQL89124.1"/>
    </source>
</evidence>
<name>A0A843V656_COLES</name>
<dbReference type="AlphaFoldDB" id="A0A843V656"/>
<evidence type="ECO:0000256" key="1">
    <source>
        <dbReference type="SAM" id="MobiDB-lite"/>
    </source>
</evidence>
<reference evidence="2" key="1">
    <citation type="submission" date="2017-07" db="EMBL/GenBank/DDBJ databases">
        <title>Taro Niue Genome Assembly and Annotation.</title>
        <authorList>
            <person name="Atibalentja N."/>
            <person name="Keating K."/>
            <person name="Fields C.J."/>
        </authorList>
    </citation>
    <scope>NUCLEOTIDE SEQUENCE</scope>
    <source>
        <strain evidence="2">Niue_2</strain>
        <tissue evidence="2">Leaf</tissue>
    </source>
</reference>
<dbReference type="Proteomes" id="UP000652761">
    <property type="component" value="Unassembled WGS sequence"/>
</dbReference>
<organism evidence="2 3">
    <name type="scientific">Colocasia esculenta</name>
    <name type="common">Wild taro</name>
    <name type="synonym">Arum esculentum</name>
    <dbReference type="NCBI Taxonomy" id="4460"/>
    <lineage>
        <taxon>Eukaryota</taxon>
        <taxon>Viridiplantae</taxon>
        <taxon>Streptophyta</taxon>
        <taxon>Embryophyta</taxon>
        <taxon>Tracheophyta</taxon>
        <taxon>Spermatophyta</taxon>
        <taxon>Magnoliopsida</taxon>
        <taxon>Liliopsida</taxon>
        <taxon>Araceae</taxon>
        <taxon>Aroideae</taxon>
        <taxon>Colocasieae</taxon>
        <taxon>Colocasia</taxon>
    </lineage>
</organism>
<proteinExistence type="predicted"/>
<feature type="region of interest" description="Disordered" evidence="1">
    <location>
        <begin position="212"/>
        <end position="239"/>
    </location>
</feature>